<sequence>MSAETAVATTLNEKPGLKIPAHLAVIMDGNGRWAKARGKVRTEGHVEGVKALRRLVDLSIRYGIKHLTVFSFSSENWSRPRDEVNFIFGLLHRFVASDLATLIQNNVRVRIIGTRTGLDEALKRLIEEVQSKTARNTGLELIVAFNYGGKSELTEATKAIAKAVASGKLRVEDITEETITRALYTSGTPDPDLIIRTSGEQRVSNFLLWQGAYSELVFVEENWPDFGEQVFLKALDEYSSRSRRFGGIESRSQ</sequence>
<organism evidence="3 4">
    <name type="scientific">Devosia insulae DS-56</name>
    <dbReference type="NCBI Taxonomy" id="1116389"/>
    <lineage>
        <taxon>Bacteria</taxon>
        <taxon>Pseudomonadati</taxon>
        <taxon>Pseudomonadota</taxon>
        <taxon>Alphaproteobacteria</taxon>
        <taxon>Hyphomicrobiales</taxon>
        <taxon>Devosiaceae</taxon>
        <taxon>Devosia</taxon>
    </lineage>
</organism>
<comment type="caution">
    <text evidence="3">The sequence shown here is derived from an EMBL/GenBank/DDBJ whole genome shotgun (WGS) entry which is preliminary data.</text>
</comment>
<dbReference type="HAMAP" id="MF_01139">
    <property type="entry name" value="ISPT"/>
    <property type="match status" value="1"/>
</dbReference>
<feature type="active site" evidence="2">
    <location>
        <position position="28"/>
    </location>
</feature>
<dbReference type="Proteomes" id="UP000095463">
    <property type="component" value="Unassembled WGS sequence"/>
</dbReference>
<evidence type="ECO:0000313" key="3">
    <source>
        <dbReference type="EMBL" id="OEO29010.1"/>
    </source>
</evidence>
<dbReference type="GO" id="GO:0016094">
    <property type="term" value="P:polyprenol biosynthetic process"/>
    <property type="evidence" value="ECO:0007669"/>
    <property type="project" value="TreeGrafter"/>
</dbReference>
<feature type="binding site" evidence="2">
    <location>
        <position position="33"/>
    </location>
    <ligand>
        <name>substrate</name>
    </ligand>
</feature>
<dbReference type="EC" id="2.5.1.-" evidence="2"/>
<feature type="binding site" evidence="2">
    <location>
        <begin position="202"/>
        <end position="204"/>
    </location>
    <ligand>
        <name>substrate</name>
    </ligand>
</feature>
<dbReference type="CDD" id="cd00475">
    <property type="entry name" value="Cis_IPPS"/>
    <property type="match status" value="1"/>
</dbReference>
<dbReference type="Pfam" id="PF01255">
    <property type="entry name" value="Prenyltransf"/>
    <property type="match status" value="1"/>
</dbReference>
<feature type="binding site" evidence="2">
    <location>
        <position position="45"/>
    </location>
    <ligand>
        <name>substrate</name>
    </ligand>
</feature>
<keyword evidence="2" id="KW-0479">Metal-binding</keyword>
<gene>
    <name evidence="3" type="ORF">VW23_027335</name>
</gene>
<reference evidence="3 4" key="1">
    <citation type="journal article" date="2015" name="Genome Announc.">
        <title>Genome Assemblies of Three Soil-Associated Devosia species: D. insulae, D. limi, and D. soli.</title>
        <authorList>
            <person name="Hassan Y.I."/>
            <person name="Lepp D."/>
            <person name="Zhou T."/>
        </authorList>
    </citation>
    <scope>NUCLEOTIDE SEQUENCE [LARGE SCALE GENOMIC DNA]</scope>
    <source>
        <strain evidence="3 4">DS-56</strain>
    </source>
</reference>
<comment type="function">
    <text evidence="2">Catalyzes the condensation of isopentenyl diphosphate (IPP) with allylic pyrophosphates generating different type of terpenoids.</text>
</comment>
<accession>A0A1E5XK86</accession>
<dbReference type="SUPFAM" id="SSF64005">
    <property type="entry name" value="Undecaprenyl diphosphate synthase"/>
    <property type="match status" value="1"/>
</dbReference>
<dbReference type="FunFam" id="3.40.1180.10:FF:000001">
    <property type="entry name" value="(2E,6E)-farnesyl-diphosphate-specific ditrans,polycis-undecaprenyl-diphosphate synthase"/>
    <property type="match status" value="1"/>
</dbReference>
<dbReference type="GO" id="GO:0045547">
    <property type="term" value="F:ditrans,polycis-polyprenyl diphosphate synthase [(2E,6E)-farnesyl diphosphate specific] activity"/>
    <property type="evidence" value="ECO:0007669"/>
    <property type="project" value="TreeGrafter"/>
</dbReference>
<comment type="subunit">
    <text evidence="2">Homodimer.</text>
</comment>
<dbReference type="PANTHER" id="PTHR10291:SF0">
    <property type="entry name" value="DEHYDRODOLICHYL DIPHOSPHATE SYNTHASE 2"/>
    <property type="match status" value="1"/>
</dbReference>
<feature type="binding site" evidence="2">
    <location>
        <position position="196"/>
    </location>
    <ligand>
        <name>substrate</name>
    </ligand>
</feature>
<feature type="binding site" evidence="2">
    <location>
        <position position="79"/>
    </location>
    <ligand>
        <name>substrate</name>
    </ligand>
</feature>
<feature type="binding site" evidence="2">
    <location>
        <begin position="29"/>
        <end position="32"/>
    </location>
    <ligand>
        <name>substrate</name>
    </ligand>
</feature>
<dbReference type="RefSeq" id="WP_069911687.1">
    <property type="nucleotide sequence ID" value="NZ_LAJE02000341.1"/>
</dbReference>
<protein>
    <recommendedName>
        <fullName evidence="2">Isoprenyl transferase</fullName>
        <ecNumber evidence="2">2.5.1.-</ecNumber>
    </recommendedName>
</protein>
<dbReference type="EMBL" id="LAJE02000341">
    <property type="protein sequence ID" value="OEO29010.1"/>
    <property type="molecule type" value="Genomic_DNA"/>
</dbReference>
<feature type="active site" description="Proton acceptor" evidence="2">
    <location>
        <position position="76"/>
    </location>
</feature>
<evidence type="ECO:0000256" key="1">
    <source>
        <dbReference type="ARBA" id="ARBA00022679"/>
    </source>
</evidence>
<name>A0A1E5XK86_9HYPH</name>
<dbReference type="OrthoDB" id="4191603at2"/>
<feature type="binding site" evidence="2">
    <location>
        <position position="77"/>
    </location>
    <ligand>
        <name>substrate</name>
    </ligand>
</feature>
<dbReference type="Gene3D" id="3.40.1180.10">
    <property type="entry name" value="Decaprenyl diphosphate synthase-like"/>
    <property type="match status" value="1"/>
</dbReference>
<proteinExistence type="inferred from homology"/>
<dbReference type="NCBIfam" id="TIGR00055">
    <property type="entry name" value="uppS"/>
    <property type="match status" value="1"/>
</dbReference>
<feature type="binding site" evidence="2">
    <location>
        <position position="28"/>
    </location>
    <ligand>
        <name>Mg(2+)</name>
        <dbReference type="ChEBI" id="CHEBI:18420"/>
    </ligand>
</feature>
<evidence type="ECO:0000313" key="4">
    <source>
        <dbReference type="Proteomes" id="UP000095463"/>
    </source>
</evidence>
<dbReference type="PROSITE" id="PS01066">
    <property type="entry name" value="UPP_SYNTHASE"/>
    <property type="match status" value="1"/>
</dbReference>
<keyword evidence="2" id="KW-0460">Magnesium</keyword>
<keyword evidence="1 2" id="KW-0808">Transferase</keyword>
<dbReference type="InterPro" id="IPR001441">
    <property type="entry name" value="UPP_synth-like"/>
</dbReference>
<feature type="binding site" evidence="2">
    <location>
        <position position="41"/>
    </location>
    <ligand>
        <name>substrate</name>
    </ligand>
</feature>
<feature type="binding site" evidence="2">
    <location>
        <position position="215"/>
    </location>
    <ligand>
        <name>Mg(2+)</name>
        <dbReference type="ChEBI" id="CHEBI:18420"/>
    </ligand>
</feature>
<dbReference type="InterPro" id="IPR036424">
    <property type="entry name" value="UPP_synth-like_sf"/>
</dbReference>
<dbReference type="NCBIfam" id="NF011405">
    <property type="entry name" value="PRK14830.1"/>
    <property type="match status" value="1"/>
</dbReference>
<dbReference type="GO" id="GO:0000287">
    <property type="term" value="F:magnesium ion binding"/>
    <property type="evidence" value="ECO:0007669"/>
    <property type="project" value="UniProtKB-UniRule"/>
</dbReference>
<dbReference type="AlphaFoldDB" id="A0A1E5XK86"/>
<comment type="similarity">
    <text evidence="2">Belongs to the UPP synthase family.</text>
</comment>
<comment type="cofactor">
    <cofactor evidence="2">
        <name>Mg(2+)</name>
        <dbReference type="ChEBI" id="CHEBI:18420"/>
    </cofactor>
    <text evidence="2">Binds 2 magnesium ions per subunit.</text>
</comment>
<evidence type="ECO:0000256" key="2">
    <source>
        <dbReference type="HAMAP-Rule" id="MF_01139"/>
    </source>
</evidence>
<keyword evidence="4" id="KW-1185">Reference proteome</keyword>
<feature type="binding site" evidence="2">
    <location>
        <begin position="73"/>
        <end position="75"/>
    </location>
    <ligand>
        <name>substrate</name>
    </ligand>
</feature>
<dbReference type="InterPro" id="IPR018520">
    <property type="entry name" value="UPP_synth-like_CS"/>
</dbReference>
<dbReference type="PANTHER" id="PTHR10291">
    <property type="entry name" value="DEHYDRODOLICHYL DIPHOSPHATE SYNTHASE FAMILY MEMBER"/>
    <property type="match status" value="1"/>
</dbReference>